<feature type="compositionally biased region" description="Low complexity" evidence="9">
    <location>
        <begin position="500"/>
        <end position="515"/>
    </location>
</feature>
<dbReference type="InterPro" id="IPR017884">
    <property type="entry name" value="SANT_dom"/>
</dbReference>
<protein>
    <submittedName>
        <fullName evidence="15">DnaJ homolog subfamily C member 1</fullName>
    </submittedName>
</protein>
<dbReference type="InterPro" id="IPR018253">
    <property type="entry name" value="DnaJ_domain_CS"/>
</dbReference>
<evidence type="ECO:0000259" key="11">
    <source>
        <dbReference type="PROSITE" id="PS50076"/>
    </source>
</evidence>
<evidence type="ECO:0000256" key="4">
    <source>
        <dbReference type="ARBA" id="ARBA00022989"/>
    </source>
</evidence>
<dbReference type="InterPro" id="IPR001005">
    <property type="entry name" value="SANT/Myb"/>
</dbReference>
<feature type="compositionally biased region" description="Basic and acidic residues" evidence="9">
    <location>
        <begin position="420"/>
        <end position="446"/>
    </location>
</feature>
<accession>A0AAJ7SY58</accession>
<dbReference type="CDD" id="cd00167">
    <property type="entry name" value="SANT"/>
    <property type="match status" value="2"/>
</dbReference>
<keyword evidence="3" id="KW-0677">Repeat</keyword>
<evidence type="ECO:0000259" key="13">
    <source>
        <dbReference type="PROSITE" id="PS51293"/>
    </source>
</evidence>
<dbReference type="PROSITE" id="PS51293">
    <property type="entry name" value="SANT"/>
    <property type="match status" value="1"/>
</dbReference>
<dbReference type="SUPFAM" id="SSF46565">
    <property type="entry name" value="Chaperone J-domain"/>
    <property type="match status" value="1"/>
</dbReference>
<dbReference type="SMART" id="SM00717">
    <property type="entry name" value="SANT"/>
    <property type="match status" value="2"/>
</dbReference>
<evidence type="ECO:0000256" key="1">
    <source>
        <dbReference type="ARBA" id="ARBA00022692"/>
    </source>
</evidence>
<evidence type="ECO:0000256" key="7">
    <source>
        <dbReference type="ARBA" id="ARBA00023242"/>
    </source>
</evidence>
<name>A0AAJ7SY58_PETMA</name>
<dbReference type="CTD" id="64215"/>
<dbReference type="Proteomes" id="UP001318040">
    <property type="component" value="Chromosome 10"/>
</dbReference>
<evidence type="ECO:0000256" key="5">
    <source>
        <dbReference type="ARBA" id="ARBA00023136"/>
    </source>
</evidence>
<comment type="subcellular location">
    <subcellularLocation>
        <location evidence="8">Endomembrane system</location>
        <topology evidence="8">Single-pass membrane protein</topology>
    </subcellularLocation>
</comment>
<dbReference type="PANTHER" id="PTHR44653:SF2">
    <property type="entry name" value="DNAJ HOMOLOG SUBFAMILY C MEMBER 1"/>
    <property type="match status" value="1"/>
</dbReference>
<reference evidence="15" key="1">
    <citation type="submission" date="2025-08" db="UniProtKB">
        <authorList>
            <consortium name="RefSeq"/>
        </authorList>
    </citation>
    <scope>IDENTIFICATION</scope>
    <source>
        <tissue evidence="15">Sperm</tissue>
    </source>
</reference>
<dbReference type="PANTHER" id="PTHR44653">
    <property type="entry name" value="DNAJ HOMOLOG SUBFAMILY C MEMBER 1"/>
    <property type="match status" value="1"/>
</dbReference>
<keyword evidence="5 10" id="KW-0472">Membrane</keyword>
<keyword evidence="2" id="KW-0732">Signal</keyword>
<dbReference type="PROSITE" id="PS00636">
    <property type="entry name" value="DNAJ_1"/>
    <property type="match status" value="1"/>
</dbReference>
<keyword evidence="7" id="KW-0539">Nucleus</keyword>
<dbReference type="Pfam" id="PF23082">
    <property type="entry name" value="Myb_DNA-binding_2"/>
    <property type="match status" value="2"/>
</dbReference>
<keyword evidence="4 10" id="KW-1133">Transmembrane helix</keyword>
<dbReference type="PROSITE" id="PS50090">
    <property type="entry name" value="MYB_LIKE"/>
    <property type="match status" value="1"/>
</dbReference>
<proteinExistence type="predicted"/>
<evidence type="ECO:0000313" key="15">
    <source>
        <dbReference type="RefSeq" id="XP_032807732.1"/>
    </source>
</evidence>
<dbReference type="InterPro" id="IPR001623">
    <property type="entry name" value="DnaJ_domain"/>
</dbReference>
<evidence type="ECO:0000256" key="3">
    <source>
        <dbReference type="ARBA" id="ARBA00022737"/>
    </source>
</evidence>
<evidence type="ECO:0000259" key="12">
    <source>
        <dbReference type="PROSITE" id="PS50090"/>
    </source>
</evidence>
<dbReference type="PROSITE" id="PS50076">
    <property type="entry name" value="DNAJ_2"/>
    <property type="match status" value="1"/>
</dbReference>
<feature type="compositionally biased region" description="Basic and acidic residues" evidence="9">
    <location>
        <begin position="257"/>
        <end position="273"/>
    </location>
</feature>
<gene>
    <name evidence="15" type="primary">DNAJC1</name>
</gene>
<evidence type="ECO:0000256" key="6">
    <source>
        <dbReference type="ARBA" id="ARBA00023186"/>
    </source>
</evidence>
<keyword evidence="1 10" id="KW-0812">Transmembrane</keyword>
<evidence type="ECO:0000256" key="2">
    <source>
        <dbReference type="ARBA" id="ARBA00022729"/>
    </source>
</evidence>
<dbReference type="RefSeq" id="XP_032807732.1">
    <property type="nucleotide sequence ID" value="XM_032951841.1"/>
</dbReference>
<dbReference type="InterPro" id="IPR036869">
    <property type="entry name" value="J_dom_sf"/>
</dbReference>
<dbReference type="FunFam" id="1.10.10.60:FF:000180">
    <property type="entry name" value="DnaJ (Hsp40) homolog, subfamily C, member 2"/>
    <property type="match status" value="1"/>
</dbReference>
<dbReference type="InterPro" id="IPR009057">
    <property type="entry name" value="Homeodomain-like_sf"/>
</dbReference>
<dbReference type="GO" id="GO:0012505">
    <property type="term" value="C:endomembrane system"/>
    <property type="evidence" value="ECO:0007669"/>
    <property type="project" value="UniProtKB-SubCell"/>
</dbReference>
<dbReference type="AlphaFoldDB" id="A0AAJ7SY58"/>
<keyword evidence="14" id="KW-1185">Reference proteome</keyword>
<evidence type="ECO:0000313" key="14">
    <source>
        <dbReference type="Proteomes" id="UP001318040"/>
    </source>
</evidence>
<sequence length="572" mass="64889">MRASGPLWGPNGQGLMLLLTFVALGPMLTCVVAWDATDMELFDLVEEVQRNFYDVLGVNQAAPPSEIRKAYHRMSLLLHPDKNKQDNAETLFRQLVAIYDVLKDEDKRGRYDTVLQNGLPDWRDTVFYIRRVRRMGLTEFSVLLFLILTVGHYLVAWSVYLERRFELQEVFTKRRKEKKRKFNKSSEVEEDIIETLPEEVRRLLVKPTLSDLLPCIFCRQFLLLLRSLPSLYQDCVHCYQSWKKRKYEAEAPCQSKDGTEEKRQPRQRRSRLEAIPELGSKEGILGGLRAPLPLDAPALEDLERQLDDWLQEKPTEHRHKDQEWTEEDGSRLARLMVKFPGGTPGRWERIANELGRSVTQVTTKAKQVKESITHTAGLTKLSTLKSVPLATLAEETAPNYECHTEADMWRTEGSSGNSEKLSDGEPGEGDRDEGGLEAAGKRDGGGRRRRPKGGNPAERAAPSSDGAIAERQRGRRQKDFLEEDDDAEEERPGRSGEPVPGGAQSAGGSAEGGPAWSQNQQKLLELALQQFPRGTAERWEKIAKCVPGKTKDDCTNRYKLLAELVKKRKQQN</sequence>
<feature type="region of interest" description="Disordered" evidence="9">
    <location>
        <begin position="402"/>
        <end position="521"/>
    </location>
</feature>
<dbReference type="Gene3D" id="1.10.287.110">
    <property type="entry name" value="DnaJ domain"/>
    <property type="match status" value="1"/>
</dbReference>
<dbReference type="KEGG" id="pmrn:116941124"/>
<dbReference type="PRINTS" id="PR00625">
    <property type="entry name" value="JDOMAIN"/>
</dbReference>
<dbReference type="Pfam" id="PF00226">
    <property type="entry name" value="DnaJ"/>
    <property type="match status" value="1"/>
</dbReference>
<keyword evidence="6" id="KW-0143">Chaperone</keyword>
<feature type="transmembrane region" description="Helical" evidence="10">
    <location>
        <begin position="15"/>
        <end position="34"/>
    </location>
</feature>
<dbReference type="InterPro" id="IPR052606">
    <property type="entry name" value="DnaJ_domain_protein"/>
</dbReference>
<dbReference type="GeneID" id="116941124"/>
<feature type="transmembrane region" description="Helical" evidence="10">
    <location>
        <begin position="140"/>
        <end position="160"/>
    </location>
</feature>
<feature type="domain" description="Myb-like" evidence="12">
    <location>
        <begin position="516"/>
        <end position="562"/>
    </location>
</feature>
<dbReference type="SUPFAM" id="SSF46689">
    <property type="entry name" value="Homeodomain-like"/>
    <property type="match status" value="2"/>
</dbReference>
<evidence type="ECO:0000256" key="8">
    <source>
        <dbReference type="ARBA" id="ARBA00037847"/>
    </source>
</evidence>
<feature type="compositionally biased region" description="Basic and acidic residues" evidence="9">
    <location>
        <begin position="468"/>
        <end position="480"/>
    </location>
</feature>
<dbReference type="CDD" id="cd06257">
    <property type="entry name" value="DnaJ"/>
    <property type="match status" value="1"/>
</dbReference>
<organism evidence="14 15">
    <name type="scientific">Petromyzon marinus</name>
    <name type="common">Sea lamprey</name>
    <dbReference type="NCBI Taxonomy" id="7757"/>
    <lineage>
        <taxon>Eukaryota</taxon>
        <taxon>Metazoa</taxon>
        <taxon>Chordata</taxon>
        <taxon>Craniata</taxon>
        <taxon>Vertebrata</taxon>
        <taxon>Cyclostomata</taxon>
        <taxon>Hyperoartia</taxon>
        <taxon>Petromyzontiformes</taxon>
        <taxon>Petromyzontidae</taxon>
        <taxon>Petromyzon</taxon>
    </lineage>
</organism>
<feature type="region of interest" description="Disordered" evidence="9">
    <location>
        <begin position="250"/>
        <end position="273"/>
    </location>
</feature>
<feature type="domain" description="SANT" evidence="13">
    <location>
        <begin position="511"/>
        <end position="566"/>
    </location>
</feature>
<evidence type="ECO:0000256" key="9">
    <source>
        <dbReference type="SAM" id="MobiDB-lite"/>
    </source>
</evidence>
<dbReference type="SMART" id="SM00271">
    <property type="entry name" value="DnaJ"/>
    <property type="match status" value="1"/>
</dbReference>
<feature type="domain" description="J" evidence="11">
    <location>
        <begin position="51"/>
        <end position="115"/>
    </location>
</feature>
<dbReference type="Gene3D" id="1.10.10.60">
    <property type="entry name" value="Homeodomain-like"/>
    <property type="match status" value="2"/>
</dbReference>
<evidence type="ECO:0000256" key="10">
    <source>
        <dbReference type="SAM" id="Phobius"/>
    </source>
</evidence>